<sequence length="589" mass="65938">MTMEVRRPPRFAGTLFGAFFFLLGLFLFVLMVGSPISERIRMQSWQPMQAKVIEADLQSRRDDEGTLIYKAVATYRYRHAGREYQGHRISLHQGSDSFGSYQEDRYRQLASAANYNRTVRGWVNPDNPRASVLDRGLRWKLVLFPGLLCSVFILIGAGVLYFTWTRKAPVDPAIRDKRPWQARSEWSPEGIYSKNRFTIAMWWIVTLLVHTVTLPMLTALPGELHKGNYASLAMLLFVAAGLFCLFKAVKKTIEHRRFGPVPVVLDPFPGQIGGRVAGFLKFSRRLGHAVDFEVKLKHMRTTTRRGTDGDRETNIDCLWELASRGKVRVSAGSSLVYFAFAVPEQMSSSRIEDGDGYWWSLEARGRMQGVDFHREYEIPVFRVGGTPPAHKASEVELVHGKTDFTEELEALLDIEQRDGGLVIRQPAGKQKLAKPLTLFGLLFGSIGIGVTFTDAPILFPLVFGGFGLLLTGIGINLMITGYETIIGSDRIVHRTLRLGREQKRVDWPRAQVHGLRLSRSGSGGEGGKAVEYFDLLLQRINGVTVKVSAGIGGRLAAAQLLESLAMLTGLKARDEYLSAKPRKPERQQA</sequence>
<protein>
    <recommendedName>
        <fullName evidence="2">DUF3592 domain-containing protein</fullName>
    </recommendedName>
</protein>
<dbReference type="OrthoDB" id="6402665at2"/>
<feature type="transmembrane region" description="Helical" evidence="1">
    <location>
        <begin position="458"/>
        <end position="479"/>
    </location>
</feature>
<dbReference type="Pfam" id="PF12158">
    <property type="entry name" value="DUF3592"/>
    <property type="match status" value="1"/>
</dbReference>
<evidence type="ECO:0000313" key="4">
    <source>
        <dbReference type="Proteomes" id="UP000199305"/>
    </source>
</evidence>
<proteinExistence type="predicted"/>
<keyword evidence="1" id="KW-1133">Transmembrane helix</keyword>
<feature type="transmembrane region" description="Helical" evidence="1">
    <location>
        <begin position="432"/>
        <end position="452"/>
    </location>
</feature>
<feature type="transmembrane region" description="Helical" evidence="1">
    <location>
        <begin position="142"/>
        <end position="164"/>
    </location>
</feature>
<feature type="domain" description="DUF3592" evidence="2">
    <location>
        <begin position="49"/>
        <end position="137"/>
    </location>
</feature>
<keyword evidence="1" id="KW-0472">Membrane</keyword>
<feature type="transmembrane region" description="Helical" evidence="1">
    <location>
        <begin position="12"/>
        <end position="32"/>
    </location>
</feature>
<feature type="transmembrane region" description="Helical" evidence="1">
    <location>
        <begin position="229"/>
        <end position="249"/>
    </location>
</feature>
<evidence type="ECO:0000259" key="2">
    <source>
        <dbReference type="Pfam" id="PF12158"/>
    </source>
</evidence>
<dbReference type="InterPro" id="IPR021994">
    <property type="entry name" value="DUF3592"/>
</dbReference>
<dbReference type="AlphaFoldDB" id="A0A1G8V9H6"/>
<dbReference type="EMBL" id="FNFH01000001">
    <property type="protein sequence ID" value="SDJ62731.1"/>
    <property type="molecule type" value="Genomic_DNA"/>
</dbReference>
<name>A0A1G8V9H6_9GAMM</name>
<gene>
    <name evidence="3" type="ORF">SAMN05216212_0467</name>
</gene>
<dbReference type="Proteomes" id="UP000199305">
    <property type="component" value="Unassembled WGS sequence"/>
</dbReference>
<feature type="transmembrane region" description="Helical" evidence="1">
    <location>
        <begin position="197"/>
        <end position="217"/>
    </location>
</feature>
<keyword evidence="4" id="KW-1185">Reference proteome</keyword>
<evidence type="ECO:0000313" key="3">
    <source>
        <dbReference type="EMBL" id="SDJ62731.1"/>
    </source>
</evidence>
<accession>A0A1G8V9H6</accession>
<reference evidence="4" key="1">
    <citation type="submission" date="2016-10" db="EMBL/GenBank/DDBJ databases">
        <authorList>
            <person name="Varghese N."/>
            <person name="Submissions S."/>
        </authorList>
    </citation>
    <scope>NUCLEOTIDE SEQUENCE [LARGE SCALE GENOMIC DNA]</scope>
    <source>
        <strain evidence="4">CGMCC 1.10658</strain>
    </source>
</reference>
<organism evidence="3 4">
    <name type="scientific">Microbulbifer yueqingensis</name>
    <dbReference type="NCBI Taxonomy" id="658219"/>
    <lineage>
        <taxon>Bacteria</taxon>
        <taxon>Pseudomonadati</taxon>
        <taxon>Pseudomonadota</taxon>
        <taxon>Gammaproteobacteria</taxon>
        <taxon>Cellvibrionales</taxon>
        <taxon>Microbulbiferaceae</taxon>
        <taxon>Microbulbifer</taxon>
    </lineage>
</organism>
<keyword evidence="1" id="KW-0812">Transmembrane</keyword>
<dbReference type="STRING" id="658219.SAMN05216212_0467"/>
<evidence type="ECO:0000256" key="1">
    <source>
        <dbReference type="SAM" id="Phobius"/>
    </source>
</evidence>